<dbReference type="AlphaFoldDB" id="A0A820BHQ2"/>
<organism evidence="1 2">
    <name type="scientific">Rotaria sordida</name>
    <dbReference type="NCBI Taxonomy" id="392033"/>
    <lineage>
        <taxon>Eukaryota</taxon>
        <taxon>Metazoa</taxon>
        <taxon>Spiralia</taxon>
        <taxon>Gnathifera</taxon>
        <taxon>Rotifera</taxon>
        <taxon>Eurotatoria</taxon>
        <taxon>Bdelloidea</taxon>
        <taxon>Philodinida</taxon>
        <taxon>Philodinidae</taxon>
        <taxon>Rotaria</taxon>
    </lineage>
</organism>
<evidence type="ECO:0000313" key="1">
    <source>
        <dbReference type="EMBL" id="CAF4199087.1"/>
    </source>
</evidence>
<name>A0A820BHQ2_9BILA</name>
<comment type="caution">
    <text evidence="1">The sequence shown here is derived from an EMBL/GenBank/DDBJ whole genome shotgun (WGS) entry which is preliminary data.</text>
</comment>
<reference evidence="1" key="1">
    <citation type="submission" date="2021-02" db="EMBL/GenBank/DDBJ databases">
        <authorList>
            <person name="Nowell W R."/>
        </authorList>
    </citation>
    <scope>NUCLEOTIDE SEQUENCE</scope>
</reference>
<protein>
    <submittedName>
        <fullName evidence="1">Uncharacterized protein</fullName>
    </submittedName>
</protein>
<evidence type="ECO:0000313" key="2">
    <source>
        <dbReference type="Proteomes" id="UP000663874"/>
    </source>
</evidence>
<accession>A0A820BHQ2</accession>
<dbReference type="EMBL" id="CAJOBE010016315">
    <property type="protein sequence ID" value="CAF4199087.1"/>
    <property type="molecule type" value="Genomic_DNA"/>
</dbReference>
<gene>
    <name evidence="1" type="ORF">FNK824_LOCUS36164</name>
</gene>
<dbReference type="Proteomes" id="UP000663874">
    <property type="component" value="Unassembled WGS sequence"/>
</dbReference>
<proteinExistence type="predicted"/>
<sequence length="67" mass="7721">MDTNNLSSVDCQILSKDPSYDVCFGGQLSENEKYLVRQHLQITNRVDNLFSEISRDNIILSTNQDKR</sequence>